<evidence type="ECO:0000259" key="2">
    <source>
        <dbReference type="Pfam" id="PF07051"/>
    </source>
</evidence>
<protein>
    <submittedName>
        <fullName evidence="3">Putative ocia domain-containing protein 1</fullName>
    </submittedName>
</protein>
<feature type="region of interest" description="Disordered" evidence="1">
    <location>
        <begin position="1"/>
        <end position="20"/>
    </location>
</feature>
<reference evidence="3" key="1">
    <citation type="submission" date="2020-03" db="EMBL/GenBank/DDBJ databases">
        <title>Transcriptomic Profiling of the Digestive Tract of the Rat Flea, Xenopsylla cheopis, Following Blood Feeding and Infection with Yersinia pestis.</title>
        <authorList>
            <person name="Bland D.M."/>
            <person name="Martens C.A."/>
            <person name="Virtaneva K."/>
            <person name="Kanakabandi K."/>
            <person name="Long D."/>
            <person name="Rosenke R."/>
            <person name="Saturday G.A."/>
            <person name="Hoyt F.H."/>
            <person name="Bruno D.P."/>
            <person name="Ribeiro J.M.C."/>
            <person name="Hinnebusch J."/>
        </authorList>
    </citation>
    <scope>NUCLEOTIDE SEQUENCE</scope>
</reference>
<feature type="domain" description="OCIA" evidence="2">
    <location>
        <begin position="22"/>
        <end position="107"/>
    </location>
</feature>
<dbReference type="PANTHER" id="PTHR13336:SF3">
    <property type="entry name" value="OCIA DOMAIN-CONTAINING PROTEIN 1"/>
    <property type="match status" value="1"/>
</dbReference>
<dbReference type="InterPro" id="IPR040187">
    <property type="entry name" value="OCAD1/2"/>
</dbReference>
<dbReference type="EMBL" id="GIIL01006055">
    <property type="protein sequence ID" value="NOV49781.1"/>
    <property type="molecule type" value="Transcribed_RNA"/>
</dbReference>
<dbReference type="GO" id="GO:0005768">
    <property type="term" value="C:endosome"/>
    <property type="evidence" value="ECO:0007669"/>
    <property type="project" value="TreeGrafter"/>
</dbReference>
<dbReference type="InterPro" id="IPR009764">
    <property type="entry name" value="OCIA_dom"/>
</dbReference>
<sequence length="249" mass="28293">MNPQHPHPAAQETPDNPNSLANYQFSPDELRVLRQCNVDAFFERSLPLAALLGGGTYVGVQKGFFTPHIRYGAIPKVLGAIVLGYFLGKFSYQNKCANKLMQLPNSRLAQVLRQRRFGDLERISIDSALGTSLTTSSLSKDVYTDGFSDRESVFSMDTDRPYQSGLDDVYRPNMDWNDDAHEDLTPIVPPTTTTTYEELRRKNREEYQKSKMQNYRGMIEDTLAAKPKVRTVEEPIKPTISNKYGDKWD</sequence>
<organism evidence="3">
    <name type="scientific">Xenopsylla cheopis</name>
    <name type="common">Oriental rat flea</name>
    <name type="synonym">Pulex cheopis</name>
    <dbReference type="NCBI Taxonomy" id="163159"/>
    <lineage>
        <taxon>Eukaryota</taxon>
        <taxon>Metazoa</taxon>
        <taxon>Ecdysozoa</taxon>
        <taxon>Arthropoda</taxon>
        <taxon>Hexapoda</taxon>
        <taxon>Insecta</taxon>
        <taxon>Pterygota</taxon>
        <taxon>Neoptera</taxon>
        <taxon>Endopterygota</taxon>
        <taxon>Siphonaptera</taxon>
        <taxon>Pulicidae</taxon>
        <taxon>Xenopsyllinae</taxon>
        <taxon>Xenopsylla</taxon>
    </lineage>
</organism>
<accession>A0A6M2DXJ6</accession>
<dbReference type="AlphaFoldDB" id="A0A6M2DXJ6"/>
<dbReference type="Pfam" id="PF07051">
    <property type="entry name" value="OCIA"/>
    <property type="match status" value="1"/>
</dbReference>
<name>A0A6M2DXJ6_XENCH</name>
<proteinExistence type="predicted"/>
<evidence type="ECO:0000313" key="3">
    <source>
        <dbReference type="EMBL" id="NOV49781.1"/>
    </source>
</evidence>
<evidence type="ECO:0000256" key="1">
    <source>
        <dbReference type="SAM" id="MobiDB-lite"/>
    </source>
</evidence>
<dbReference type="PANTHER" id="PTHR13336">
    <property type="entry name" value="OVARIAN CARCINOMA IMMUNOREACTIVE ANTIGEN"/>
    <property type="match status" value="1"/>
</dbReference>